<evidence type="ECO:0000256" key="1">
    <source>
        <dbReference type="SAM" id="MobiDB-lite"/>
    </source>
</evidence>
<accession>A0A644UX91</accession>
<comment type="caution">
    <text evidence="2">The sequence shown here is derived from an EMBL/GenBank/DDBJ whole genome shotgun (WGS) entry which is preliminary data.</text>
</comment>
<evidence type="ECO:0000313" key="2">
    <source>
        <dbReference type="EMBL" id="MPL83293.1"/>
    </source>
</evidence>
<proteinExistence type="predicted"/>
<sequence length="94" mass="10847">MFDLFKKSKSSSNAPDVEDDECDGGNVVIWERYNTETGKVEEILELECHDEDGLEAMETLTDVKKPNGEWQGYRYVYLSNGVEKHIRPKNNTYP</sequence>
<organism evidence="2">
    <name type="scientific">bioreactor metagenome</name>
    <dbReference type="NCBI Taxonomy" id="1076179"/>
    <lineage>
        <taxon>unclassified sequences</taxon>
        <taxon>metagenomes</taxon>
        <taxon>ecological metagenomes</taxon>
    </lineage>
</organism>
<dbReference type="AlphaFoldDB" id="A0A644UX91"/>
<protein>
    <submittedName>
        <fullName evidence="2">Uncharacterized protein</fullName>
    </submittedName>
</protein>
<reference evidence="2" key="1">
    <citation type="submission" date="2019-08" db="EMBL/GenBank/DDBJ databases">
        <authorList>
            <person name="Kucharzyk K."/>
            <person name="Murdoch R.W."/>
            <person name="Higgins S."/>
            <person name="Loffler F."/>
        </authorList>
    </citation>
    <scope>NUCLEOTIDE SEQUENCE</scope>
</reference>
<gene>
    <name evidence="2" type="ORF">SDC9_29245</name>
</gene>
<name>A0A644UX91_9ZZZZ</name>
<feature type="region of interest" description="Disordered" evidence="1">
    <location>
        <begin position="1"/>
        <end position="22"/>
    </location>
</feature>
<dbReference type="EMBL" id="VSSQ01000174">
    <property type="protein sequence ID" value="MPL83293.1"/>
    <property type="molecule type" value="Genomic_DNA"/>
</dbReference>